<dbReference type="FunFam" id="3.40.50.720:FF:000084">
    <property type="entry name" value="Short-chain dehydrogenase reductase"/>
    <property type="match status" value="1"/>
</dbReference>
<gene>
    <name evidence="9" type="primary">ENP2</name>
    <name evidence="9" type="ORF">MBRA1_001683</name>
</gene>
<evidence type="ECO:0000313" key="9">
    <source>
        <dbReference type="EMBL" id="WFC95043.1"/>
    </source>
</evidence>
<keyword evidence="4" id="KW-0677">Repeat</keyword>
<dbReference type="Pfam" id="PF08159">
    <property type="entry name" value="NUC153"/>
    <property type="match status" value="1"/>
</dbReference>
<keyword evidence="10" id="KW-1185">Reference proteome</keyword>
<sequence length="988" mass="107612">MVLEIKLVGTVVVSGGNRGIGLGISKAAAKAGANVAILYRSHPDAEKNAEEVAKEFGVKVKAYQCDVSDADQVKNAIKQAEAELGQVTALAANAGVSIVKPATELTPEDFHKVFNVNVLGVFNVSKAVAQHWIETGFKKGSIVVTSSMSADIYNQKGLNDPLTQVFYNSSKGAVSNMVKGLAAEWAEHGIRVNALEPGFCNTEQTSVMDKKIRDYQASSVPLGRFSEPAEQAYPAVFLFSEYASYITGSQIRPDGGFTLWLSRTREASYNSTSLPDILRRSGSSNKRKKRRAAIENDKILSKIELIQDLEFPEASNKIRFTRDGLNIMATGTYKPQIRILSDDWTKSLHLQSDRSLELQGQGGILTTVRLPRFGRALGYHFPSADALVGASSNEIYRLNLHQGQYLAPYVLGQRGNLVNGCNAIDVNPAHGLMSFGTDGEGVVELWDPRMRRQAGALSIATQTVLDASLLASRRQLPGLFSKDADSDAVLRASQSLATTALASAEDGLNMAVGTSTGHVLLFDLRMDQPYLCKDQGFGLPVHSLSWPGDRNAATAAGTMGADAHARSESMNKVLSADAKVIKVWDKTTGENVVSVSPPSPSTNLNDVQHYPGSGLIFATVEATQMAAWYVPALGPAPRWCSFIDNVTDEIDAADAAGAGGGANAYEDFKFVDQAELERLELTHLVGTPLLRPYMHGYFLSLRLYERARLMAHPTAYQEARQRAIQAKIEREAESRVRSVANAPKLHKNVQVNKALAERLAKGQTKHKEDTKLLEDQRFKELFTNPEFQVDETSKEFAMLNPSTAQNQAQKPALRETSRRMVPAVEEEMESDRESLDPDEEEAQERSDEDRTPSPPPRSIPQAKAPKVAKHTPRLLDDDSMALDERLQTLGERAGQQKPRTSSARPSHEDGPQGAASFAWTPSSAPSKKPKVGKRASKEDTFGMGLSKGAGADQGYGADALDEEARFGRTQRRKPGRSASRNVMRSTTK</sequence>
<dbReference type="InterPro" id="IPR015943">
    <property type="entry name" value="WD40/YVTN_repeat-like_dom_sf"/>
</dbReference>
<dbReference type="PANTHER" id="PTHR14927">
    <property type="entry name" value="NUCLEOLAR PROTEIN 10"/>
    <property type="match status" value="1"/>
</dbReference>
<dbReference type="SUPFAM" id="SSF50978">
    <property type="entry name" value="WD40 repeat-like"/>
    <property type="match status" value="1"/>
</dbReference>
<evidence type="ECO:0000259" key="8">
    <source>
        <dbReference type="SMART" id="SM00822"/>
    </source>
</evidence>
<evidence type="ECO:0000256" key="3">
    <source>
        <dbReference type="ARBA" id="ARBA00022574"/>
    </source>
</evidence>
<dbReference type="InterPro" id="IPR036322">
    <property type="entry name" value="WD40_repeat_dom_sf"/>
</dbReference>
<evidence type="ECO:0000256" key="5">
    <source>
        <dbReference type="ARBA" id="ARBA00022857"/>
    </source>
</evidence>
<dbReference type="InterPro" id="IPR036291">
    <property type="entry name" value="NAD(P)-bd_dom_sf"/>
</dbReference>
<reference evidence="9" key="1">
    <citation type="submission" date="2023-03" db="EMBL/GenBank/DDBJ databases">
        <title>Mating type loci evolution in Malassezia.</title>
        <authorList>
            <person name="Coelho M.A."/>
        </authorList>
    </citation>
    <scope>NUCLEOTIDE SEQUENCE</scope>
    <source>
        <strain evidence="9">CBS 14135</strain>
    </source>
</reference>
<evidence type="ECO:0000256" key="4">
    <source>
        <dbReference type="ARBA" id="ARBA00022737"/>
    </source>
</evidence>
<organism evidence="9 10">
    <name type="scientific">Malassezia brasiliensis</name>
    <dbReference type="NCBI Taxonomy" id="1821822"/>
    <lineage>
        <taxon>Eukaryota</taxon>
        <taxon>Fungi</taxon>
        <taxon>Dikarya</taxon>
        <taxon>Basidiomycota</taxon>
        <taxon>Ustilaginomycotina</taxon>
        <taxon>Malasseziomycetes</taxon>
        <taxon>Malasseziales</taxon>
        <taxon>Malasseziaceae</taxon>
        <taxon>Malassezia</taxon>
    </lineage>
</organism>
<feature type="domain" description="Ketoreductase" evidence="8">
    <location>
        <begin position="9"/>
        <end position="198"/>
    </location>
</feature>
<dbReference type="EMBL" id="CP119952">
    <property type="protein sequence ID" value="WFC95043.1"/>
    <property type="molecule type" value="Genomic_DNA"/>
</dbReference>
<feature type="compositionally biased region" description="Polar residues" evidence="7">
    <location>
        <begin position="978"/>
        <end position="988"/>
    </location>
</feature>
<dbReference type="Gene3D" id="2.130.10.10">
    <property type="entry name" value="YVTN repeat-like/Quinoprotein amine dehydrogenase"/>
    <property type="match status" value="1"/>
</dbReference>
<dbReference type="SUPFAM" id="SSF51735">
    <property type="entry name" value="NAD(P)-binding Rossmann-fold domains"/>
    <property type="match status" value="1"/>
</dbReference>
<feature type="region of interest" description="Disordered" evidence="7">
    <location>
        <begin position="801"/>
        <end position="988"/>
    </location>
</feature>
<dbReference type="GO" id="GO:0000462">
    <property type="term" value="P:maturation of SSU-rRNA from tricistronic rRNA transcript (SSU-rRNA, 5.8S rRNA, LSU-rRNA)"/>
    <property type="evidence" value="ECO:0007669"/>
    <property type="project" value="TreeGrafter"/>
</dbReference>
<comment type="similarity">
    <text evidence="2">Belongs to the WD repeat NOL10/ENP2 family.</text>
</comment>
<feature type="compositionally biased region" description="Acidic residues" evidence="7">
    <location>
        <begin position="824"/>
        <end position="842"/>
    </location>
</feature>
<keyword evidence="3" id="KW-0853">WD repeat</keyword>
<keyword evidence="6" id="KW-0539">Nucleus</keyword>
<dbReference type="InterPro" id="IPR012580">
    <property type="entry name" value="NUC153"/>
</dbReference>
<dbReference type="InterPro" id="IPR056551">
    <property type="entry name" value="Beta-prop_NOL10_N"/>
</dbReference>
<proteinExistence type="inferred from homology"/>
<dbReference type="InterPro" id="IPR020904">
    <property type="entry name" value="Sc_DH/Rdtase_CS"/>
</dbReference>
<dbReference type="Pfam" id="PF23098">
    <property type="entry name" value="Beta-prop_NOL10_N"/>
    <property type="match status" value="1"/>
</dbReference>
<dbReference type="PROSITE" id="PS00061">
    <property type="entry name" value="ADH_SHORT"/>
    <property type="match status" value="1"/>
</dbReference>
<dbReference type="InterPro" id="IPR002347">
    <property type="entry name" value="SDR_fam"/>
</dbReference>
<evidence type="ECO:0000256" key="6">
    <source>
        <dbReference type="ARBA" id="ARBA00023242"/>
    </source>
</evidence>
<dbReference type="GO" id="GO:0032040">
    <property type="term" value="C:small-subunit processome"/>
    <property type="evidence" value="ECO:0007669"/>
    <property type="project" value="TreeGrafter"/>
</dbReference>
<accession>A0AAF0ISK4</accession>
<comment type="subcellular location">
    <subcellularLocation>
        <location evidence="1">Nucleus</location>
        <location evidence="1">Nucleolus</location>
    </subcellularLocation>
</comment>
<evidence type="ECO:0000256" key="2">
    <source>
        <dbReference type="ARBA" id="ARBA00005264"/>
    </source>
</evidence>
<name>A0AAF0ISK4_9BASI</name>
<dbReference type="InterPro" id="IPR040382">
    <property type="entry name" value="NOL10/Enp2"/>
</dbReference>
<dbReference type="Pfam" id="PF23097">
    <property type="entry name" value="NOL10_2nd"/>
    <property type="match status" value="1"/>
</dbReference>
<protein>
    <submittedName>
        <fullName evidence="9">Small ribosomal subunit biogenesis</fullName>
    </submittedName>
</protein>
<dbReference type="Pfam" id="PF13561">
    <property type="entry name" value="adh_short_C2"/>
    <property type="match status" value="1"/>
</dbReference>
<evidence type="ECO:0000256" key="1">
    <source>
        <dbReference type="ARBA" id="ARBA00004604"/>
    </source>
</evidence>
<evidence type="ECO:0000313" key="10">
    <source>
        <dbReference type="Proteomes" id="UP001216638"/>
    </source>
</evidence>
<dbReference type="SMART" id="SM00822">
    <property type="entry name" value="PKS_KR"/>
    <property type="match status" value="1"/>
</dbReference>
<dbReference type="Proteomes" id="UP001216638">
    <property type="component" value="Chromosome 2"/>
</dbReference>
<keyword evidence="5" id="KW-0521">NADP</keyword>
<dbReference type="InterPro" id="IPR056550">
    <property type="entry name" value="NOL10_2nd"/>
</dbReference>
<dbReference type="PRINTS" id="PR00081">
    <property type="entry name" value="GDHRDH"/>
</dbReference>
<evidence type="ECO:0000256" key="7">
    <source>
        <dbReference type="SAM" id="MobiDB-lite"/>
    </source>
</evidence>
<dbReference type="Gene3D" id="3.40.50.720">
    <property type="entry name" value="NAD(P)-binding Rossmann-like Domain"/>
    <property type="match status" value="1"/>
</dbReference>
<dbReference type="InterPro" id="IPR057326">
    <property type="entry name" value="KR_dom"/>
</dbReference>
<dbReference type="AlphaFoldDB" id="A0AAF0ISK4"/>
<dbReference type="PANTHER" id="PTHR14927:SF0">
    <property type="entry name" value="NUCLEOLAR PROTEIN 10"/>
    <property type="match status" value="1"/>
</dbReference>
<dbReference type="GO" id="GO:0030686">
    <property type="term" value="C:90S preribosome"/>
    <property type="evidence" value="ECO:0007669"/>
    <property type="project" value="TreeGrafter"/>
</dbReference>